<feature type="region of interest" description="Disordered" evidence="1">
    <location>
        <begin position="1"/>
        <end position="30"/>
    </location>
</feature>
<organism evidence="2 3">
    <name type="scientific">Legionella parisiensis</name>
    <dbReference type="NCBI Taxonomy" id="45071"/>
    <lineage>
        <taxon>Bacteria</taxon>
        <taxon>Pseudomonadati</taxon>
        <taxon>Pseudomonadota</taxon>
        <taxon>Gammaproteobacteria</taxon>
        <taxon>Legionellales</taxon>
        <taxon>Legionellaceae</taxon>
        <taxon>Legionella</taxon>
    </lineage>
</organism>
<dbReference type="Pfam" id="PF07813">
    <property type="entry name" value="LTXXQ"/>
    <property type="match status" value="1"/>
</dbReference>
<gene>
    <name evidence="2" type="ORF">lpari_00291</name>
</gene>
<name>A0A1E5JVX6_9GAMM</name>
<dbReference type="PATRIC" id="fig|45071.7.peg.319"/>
<keyword evidence="3" id="KW-1185">Reference proteome</keyword>
<feature type="compositionally biased region" description="Polar residues" evidence="1">
    <location>
        <begin position="13"/>
        <end position="30"/>
    </location>
</feature>
<dbReference type="Gene3D" id="1.20.120.1490">
    <property type="match status" value="1"/>
</dbReference>
<reference evidence="2 3" key="1">
    <citation type="submission" date="2016-02" db="EMBL/GenBank/DDBJ databases">
        <title>Secondary metabolites in Legionella.</title>
        <authorList>
            <person name="Tobias N.J."/>
            <person name="Bode H.B."/>
        </authorList>
    </citation>
    <scope>NUCLEOTIDE SEQUENCE [LARGE SCALE GENOMIC DNA]</scope>
    <source>
        <strain evidence="2 3">DSM 19216</strain>
    </source>
</reference>
<accession>A0A1E5JVX6</accession>
<evidence type="ECO:0000313" key="2">
    <source>
        <dbReference type="EMBL" id="OEH48682.1"/>
    </source>
</evidence>
<protein>
    <submittedName>
        <fullName evidence="2">Uncharacterized protein</fullName>
    </submittedName>
</protein>
<dbReference type="InterPro" id="IPR012899">
    <property type="entry name" value="LTXXQ"/>
</dbReference>
<sequence>MKSGAEQMRDLSKQINQQAESASMDQSTVDSLVDKKTKLLGDMIKAKMTAKNQIYAVLKPEQKTELQNKMKKMEEKMEEKFKKCNDE</sequence>
<dbReference type="STRING" id="45071.Lpar_2592"/>
<proteinExistence type="predicted"/>
<evidence type="ECO:0000313" key="3">
    <source>
        <dbReference type="Proteomes" id="UP000095229"/>
    </source>
</evidence>
<comment type="caution">
    <text evidence="2">The sequence shown here is derived from an EMBL/GenBank/DDBJ whole genome shotgun (WGS) entry which is preliminary data.</text>
</comment>
<dbReference type="Proteomes" id="UP000095229">
    <property type="component" value="Unassembled WGS sequence"/>
</dbReference>
<dbReference type="AlphaFoldDB" id="A0A1E5JVX6"/>
<evidence type="ECO:0000256" key="1">
    <source>
        <dbReference type="SAM" id="MobiDB-lite"/>
    </source>
</evidence>
<dbReference type="RefSeq" id="WP_240489362.1">
    <property type="nucleotide sequence ID" value="NZ_LSOG01000006.1"/>
</dbReference>
<dbReference type="EMBL" id="LSOG01000006">
    <property type="protein sequence ID" value="OEH48682.1"/>
    <property type="molecule type" value="Genomic_DNA"/>
</dbReference>